<evidence type="ECO:0000313" key="3">
    <source>
        <dbReference type="Proteomes" id="UP000524450"/>
    </source>
</evidence>
<reference evidence="2 3" key="1">
    <citation type="submission" date="2020-08" db="EMBL/GenBank/DDBJ databases">
        <title>Genomic Encyclopedia of Type Strains, Phase IV (KMG-V): Genome sequencing to study the core and pangenomes of soil and plant-associated prokaryotes.</title>
        <authorList>
            <person name="Whitman W."/>
        </authorList>
    </citation>
    <scope>NUCLEOTIDE SEQUENCE [LARGE SCALE GENOMIC DNA]</scope>
    <source>
        <strain evidence="2 3">34/80</strain>
    </source>
</reference>
<gene>
    <name evidence="2" type="ORF">GGD71_004218</name>
</gene>
<sequence>MTRISIARSALFLAPLMCAQAWAQNAGVVAVGEGDCKKSDRVVIATRQGFTLAEQWRGTFYKNYRVFGELNRYGFKDVQVEGRDGRIYIDDYQASEDRAKEWCFEED</sequence>
<protein>
    <recommendedName>
        <fullName evidence="4">DUF2845 domain-containing protein</fullName>
    </recommendedName>
</protein>
<evidence type="ECO:0000313" key="2">
    <source>
        <dbReference type="EMBL" id="MBB4223432.1"/>
    </source>
</evidence>
<name>A0A840FRD0_9BURK</name>
<keyword evidence="1" id="KW-0732">Signal</keyword>
<proteinExistence type="predicted"/>
<evidence type="ECO:0008006" key="4">
    <source>
        <dbReference type="Google" id="ProtNLM"/>
    </source>
</evidence>
<comment type="caution">
    <text evidence="2">The sequence shown here is derived from an EMBL/GenBank/DDBJ whole genome shotgun (WGS) entry which is preliminary data.</text>
</comment>
<dbReference type="AlphaFoldDB" id="A0A840FRD0"/>
<dbReference type="Proteomes" id="UP000524450">
    <property type="component" value="Unassembled WGS sequence"/>
</dbReference>
<feature type="chain" id="PRO_5032812137" description="DUF2845 domain-containing protein" evidence="1">
    <location>
        <begin position="24"/>
        <end position="107"/>
    </location>
</feature>
<accession>A0A840FRD0</accession>
<dbReference type="EMBL" id="JACIFZ010000005">
    <property type="protein sequence ID" value="MBB4223432.1"/>
    <property type="molecule type" value="Genomic_DNA"/>
</dbReference>
<organism evidence="2 3">
    <name type="scientific">Variovorax guangxiensis</name>
    <dbReference type="NCBI Taxonomy" id="1775474"/>
    <lineage>
        <taxon>Bacteria</taxon>
        <taxon>Pseudomonadati</taxon>
        <taxon>Pseudomonadota</taxon>
        <taxon>Betaproteobacteria</taxon>
        <taxon>Burkholderiales</taxon>
        <taxon>Comamonadaceae</taxon>
        <taxon>Variovorax</taxon>
    </lineage>
</organism>
<dbReference type="RefSeq" id="WP_184640609.1">
    <property type="nucleotide sequence ID" value="NZ_JACIFZ010000005.1"/>
</dbReference>
<evidence type="ECO:0000256" key="1">
    <source>
        <dbReference type="SAM" id="SignalP"/>
    </source>
</evidence>
<feature type="signal peptide" evidence="1">
    <location>
        <begin position="1"/>
        <end position="23"/>
    </location>
</feature>